<dbReference type="OrthoDB" id="6708942at2"/>
<dbReference type="EMBL" id="FOHK01000005">
    <property type="protein sequence ID" value="SET22789.1"/>
    <property type="molecule type" value="Genomic_DNA"/>
</dbReference>
<reference evidence="1 2" key="1">
    <citation type="submission" date="2016-10" db="EMBL/GenBank/DDBJ databases">
        <authorList>
            <person name="de Groot N.N."/>
        </authorList>
    </citation>
    <scope>NUCLEOTIDE SEQUENCE [LARGE SCALE GENOMIC DNA]</scope>
    <source>
        <strain evidence="1 2">DSM 19706</strain>
    </source>
</reference>
<protein>
    <submittedName>
        <fullName evidence="1">Uncharacterized protein</fullName>
    </submittedName>
</protein>
<evidence type="ECO:0000313" key="2">
    <source>
        <dbReference type="Proteomes" id="UP000199308"/>
    </source>
</evidence>
<sequence>MDEKINWIEPWWHLNENAKIKASIQKELESEVGPKHPLWQLKPVAIAKTDANDDVIVQLNDGRFACVHLVWHGKIDAYPDKFPSSIIFDTVQSLQTYITEKADGYS</sequence>
<keyword evidence="2" id="KW-1185">Reference proteome</keyword>
<gene>
    <name evidence="1" type="ORF">SAMN05660429_01316</name>
</gene>
<dbReference type="AlphaFoldDB" id="A0A1I0CSR7"/>
<evidence type="ECO:0000313" key="1">
    <source>
        <dbReference type="EMBL" id="SET22789.1"/>
    </source>
</evidence>
<proteinExistence type="predicted"/>
<dbReference type="RefSeq" id="WP_093328648.1">
    <property type="nucleotide sequence ID" value="NZ_AP027363.1"/>
</dbReference>
<dbReference type="Proteomes" id="UP000199308">
    <property type="component" value="Unassembled WGS sequence"/>
</dbReference>
<accession>A0A1I0CSR7</accession>
<name>A0A1I0CSR7_THASX</name>
<organism evidence="1 2">
    <name type="scientific">Thalassotalea agarivorans</name>
    <name type="common">Thalassomonas agarivorans</name>
    <dbReference type="NCBI Taxonomy" id="349064"/>
    <lineage>
        <taxon>Bacteria</taxon>
        <taxon>Pseudomonadati</taxon>
        <taxon>Pseudomonadota</taxon>
        <taxon>Gammaproteobacteria</taxon>
        <taxon>Alteromonadales</taxon>
        <taxon>Colwelliaceae</taxon>
        <taxon>Thalassotalea</taxon>
    </lineage>
</organism>